<dbReference type="Gene3D" id="2.60.40.1190">
    <property type="match status" value="1"/>
</dbReference>
<dbReference type="Proteomes" id="UP000321362">
    <property type="component" value="Chromosome"/>
</dbReference>
<organism evidence="2 3">
    <name type="scientific">Mucilaginibacter ginsenosidivorax</name>
    <dbReference type="NCBI Taxonomy" id="862126"/>
    <lineage>
        <taxon>Bacteria</taxon>
        <taxon>Pseudomonadati</taxon>
        <taxon>Bacteroidota</taxon>
        <taxon>Sphingobacteriia</taxon>
        <taxon>Sphingobacteriales</taxon>
        <taxon>Sphingobacteriaceae</taxon>
        <taxon>Mucilaginibacter</taxon>
    </lineage>
</organism>
<dbReference type="KEGG" id="mgk:FSB76_28415"/>
<name>A0A5B8W8A3_9SPHI</name>
<proteinExistence type="predicted"/>
<protein>
    <recommendedName>
        <fullName evidence="1">Carbohydrate-binding domain-containing protein</fullName>
    </recommendedName>
</protein>
<dbReference type="GO" id="GO:0016052">
    <property type="term" value="P:carbohydrate catabolic process"/>
    <property type="evidence" value="ECO:0007669"/>
    <property type="project" value="InterPro"/>
</dbReference>
<evidence type="ECO:0000259" key="1">
    <source>
        <dbReference type="Pfam" id="PF16011"/>
    </source>
</evidence>
<feature type="domain" description="Carbohydrate-binding" evidence="1">
    <location>
        <begin position="29"/>
        <end position="214"/>
    </location>
</feature>
<accession>A0A5B8W8A3</accession>
<dbReference type="Pfam" id="PF16011">
    <property type="entry name" value="CBM9_2"/>
    <property type="match status" value="1"/>
</dbReference>
<dbReference type="EMBL" id="CP042437">
    <property type="protein sequence ID" value="QEC79687.1"/>
    <property type="molecule type" value="Genomic_DNA"/>
</dbReference>
<dbReference type="RefSeq" id="WP_147059523.1">
    <property type="nucleotide sequence ID" value="NZ_CP042437.1"/>
</dbReference>
<dbReference type="OrthoDB" id="9801646at2"/>
<sequence length="242" mass="27846">MKELSVPFLKGVTKISPIAHVSFLLDSYEANTIGIVPWPDYGYKPDVNFTMAYGNDCVFIKYYVSEKCVRAIYSQPNEPVYKDSCVEFFVCFGNENEYYNFEFNCAGACLAGFGAHRENRRLLPEPVIKMIRHQAQIKAVNNKGEGNIAWELTLMIPLDVFYYHSFTTLNGRQCRANFYKCGDELPEPHFLAWNDIKSAEPNFHLPGFFGKMKFESPNKYVAPVKQKQQTHEIKIYRNSVAV</sequence>
<dbReference type="CDD" id="cd09620">
    <property type="entry name" value="CBM9_like_3"/>
    <property type="match status" value="1"/>
</dbReference>
<evidence type="ECO:0000313" key="3">
    <source>
        <dbReference type="Proteomes" id="UP000321362"/>
    </source>
</evidence>
<reference evidence="2 3" key="1">
    <citation type="journal article" date="2013" name="J. Microbiol.">
        <title>Mucilaginibacter ginsenosidivorax sp. nov., with ginsenoside converting activity isolated from sediment.</title>
        <authorList>
            <person name="Kim J.K."/>
            <person name="Choi T.E."/>
            <person name="Liu Q.M."/>
            <person name="Park H.Y."/>
            <person name="Yi T.H."/>
            <person name="Yoon M.H."/>
            <person name="Kim S.C."/>
            <person name="Im W.T."/>
        </authorList>
    </citation>
    <scope>NUCLEOTIDE SEQUENCE [LARGE SCALE GENOMIC DNA]</scope>
    <source>
        <strain evidence="2 3">KHI28</strain>
    </source>
</reference>
<keyword evidence="3" id="KW-1185">Reference proteome</keyword>
<dbReference type="GO" id="GO:0030246">
    <property type="term" value="F:carbohydrate binding"/>
    <property type="evidence" value="ECO:0007669"/>
    <property type="project" value="InterPro"/>
</dbReference>
<dbReference type="AlphaFoldDB" id="A0A5B8W8A3"/>
<dbReference type="SUPFAM" id="SSF49344">
    <property type="entry name" value="CBD9-like"/>
    <property type="match status" value="1"/>
</dbReference>
<dbReference type="InterPro" id="IPR010502">
    <property type="entry name" value="Carb-bd_dom_fam9"/>
</dbReference>
<dbReference type="GO" id="GO:0004553">
    <property type="term" value="F:hydrolase activity, hydrolyzing O-glycosyl compounds"/>
    <property type="evidence" value="ECO:0007669"/>
    <property type="project" value="InterPro"/>
</dbReference>
<gene>
    <name evidence="2" type="ORF">FSB76_28415</name>
</gene>
<evidence type="ECO:0000313" key="2">
    <source>
        <dbReference type="EMBL" id="QEC79687.1"/>
    </source>
</evidence>